<dbReference type="KEGG" id="hai:109382577"/>
<evidence type="ECO:0000256" key="10">
    <source>
        <dbReference type="ARBA" id="ARBA00032468"/>
    </source>
</evidence>
<feature type="signal peptide" evidence="12">
    <location>
        <begin position="1"/>
        <end position="23"/>
    </location>
</feature>
<keyword evidence="6 12" id="KW-0732">Signal</keyword>
<organism evidence="13 14">
    <name type="scientific">Hipposideros armiger</name>
    <name type="common">Great Himalayan leaf-nosed bat</name>
    <dbReference type="NCBI Taxonomy" id="186990"/>
    <lineage>
        <taxon>Eukaryota</taxon>
        <taxon>Metazoa</taxon>
        <taxon>Chordata</taxon>
        <taxon>Craniata</taxon>
        <taxon>Vertebrata</taxon>
        <taxon>Euteleostomi</taxon>
        <taxon>Mammalia</taxon>
        <taxon>Eutheria</taxon>
        <taxon>Laurasiatheria</taxon>
        <taxon>Chiroptera</taxon>
        <taxon>Yinpterochiroptera</taxon>
        <taxon>Rhinolophoidea</taxon>
        <taxon>Hipposideridae</taxon>
        <taxon>Hipposideros</taxon>
    </lineage>
</organism>
<protein>
    <recommendedName>
        <fullName evidence="3">Interleukin-3</fullName>
    </recommendedName>
    <alternativeName>
        <fullName evidence="9">Hematopoietic growth factor</fullName>
    </alternativeName>
    <alternativeName>
        <fullName evidence="8">Mast cell growth factor</fullName>
    </alternativeName>
    <alternativeName>
        <fullName evidence="11">Multipotential colony-stimulating factor</fullName>
    </alternativeName>
    <alternativeName>
        <fullName evidence="10">P-cell-stimulating factor</fullName>
    </alternativeName>
</protein>
<evidence type="ECO:0000256" key="1">
    <source>
        <dbReference type="ARBA" id="ARBA00004613"/>
    </source>
</evidence>
<dbReference type="InterPro" id="IPR009079">
    <property type="entry name" value="4_helix_cytokine-like_core"/>
</dbReference>
<keyword evidence="5" id="KW-0964">Secreted</keyword>
<evidence type="ECO:0000256" key="7">
    <source>
        <dbReference type="ARBA" id="ARBA00023030"/>
    </source>
</evidence>
<evidence type="ECO:0000256" key="5">
    <source>
        <dbReference type="ARBA" id="ARBA00022525"/>
    </source>
</evidence>
<dbReference type="InterPro" id="IPR002183">
    <property type="entry name" value="IL-3"/>
</dbReference>
<proteinExistence type="inferred from homology"/>
<evidence type="ECO:0000256" key="9">
    <source>
        <dbReference type="ARBA" id="ARBA00031944"/>
    </source>
</evidence>
<evidence type="ECO:0000256" key="2">
    <source>
        <dbReference type="ARBA" id="ARBA00008547"/>
    </source>
</evidence>
<dbReference type="GO" id="GO:0005615">
    <property type="term" value="C:extracellular space"/>
    <property type="evidence" value="ECO:0007669"/>
    <property type="project" value="UniProtKB-KW"/>
</dbReference>
<dbReference type="GO" id="GO:0006955">
    <property type="term" value="P:immune response"/>
    <property type="evidence" value="ECO:0007669"/>
    <property type="project" value="InterPro"/>
</dbReference>
<dbReference type="Proteomes" id="UP000694851">
    <property type="component" value="Unplaced"/>
</dbReference>
<comment type="similarity">
    <text evidence="2">Belongs to the IL-3 family.</text>
</comment>
<sequence length="137" mass="15697">MSSLPVLHVLLLLLALHAPRAQGQPLRTQSTENYDNIIEEIMGILNESTVPPEQHTMDPNEIPVLMEGNLWLNLDAFLNATNNFKEKGMKIKANLEKFKQLLPTPTSEEKTIDINGWHDFQKKLTMYLARLKQSGWF</sequence>
<evidence type="ECO:0000256" key="6">
    <source>
        <dbReference type="ARBA" id="ARBA00022729"/>
    </source>
</evidence>
<keyword evidence="4" id="KW-0202">Cytokine</keyword>
<accession>A0A8B7R9J1</accession>
<dbReference type="RefSeq" id="XP_019497709.1">
    <property type="nucleotide sequence ID" value="XM_019642164.1"/>
</dbReference>
<dbReference type="OrthoDB" id="9808790at2759"/>
<evidence type="ECO:0000313" key="13">
    <source>
        <dbReference type="Proteomes" id="UP000694851"/>
    </source>
</evidence>
<evidence type="ECO:0000256" key="4">
    <source>
        <dbReference type="ARBA" id="ARBA00022514"/>
    </source>
</evidence>
<evidence type="ECO:0000313" key="14">
    <source>
        <dbReference type="RefSeq" id="XP_019497709.1"/>
    </source>
</evidence>
<dbReference type="GO" id="GO:0008083">
    <property type="term" value="F:growth factor activity"/>
    <property type="evidence" value="ECO:0007669"/>
    <property type="project" value="UniProtKB-KW"/>
</dbReference>
<dbReference type="Gene3D" id="1.20.1250.10">
    <property type="match status" value="1"/>
</dbReference>
<evidence type="ECO:0000256" key="12">
    <source>
        <dbReference type="SAM" id="SignalP"/>
    </source>
</evidence>
<dbReference type="GeneID" id="109382577"/>
<reference evidence="14" key="1">
    <citation type="submission" date="2025-08" db="UniProtKB">
        <authorList>
            <consortium name="RefSeq"/>
        </authorList>
    </citation>
    <scope>IDENTIFICATION</scope>
    <source>
        <tissue evidence="14">Muscle</tissue>
    </source>
</reference>
<dbReference type="Pfam" id="PF02059">
    <property type="entry name" value="IL3"/>
    <property type="match status" value="1"/>
</dbReference>
<dbReference type="PANTHER" id="PTHR48489:SF1">
    <property type="entry name" value="INTERLEUKIN-3"/>
    <property type="match status" value="1"/>
</dbReference>
<keyword evidence="13" id="KW-1185">Reference proteome</keyword>
<name>A0A8B7R9J1_HIPAR</name>
<evidence type="ECO:0000256" key="8">
    <source>
        <dbReference type="ARBA" id="ARBA00030364"/>
    </source>
</evidence>
<dbReference type="GO" id="GO:0005125">
    <property type="term" value="F:cytokine activity"/>
    <property type="evidence" value="ECO:0007669"/>
    <property type="project" value="UniProtKB-KW"/>
</dbReference>
<dbReference type="CTD" id="3562"/>
<dbReference type="GO" id="GO:0005135">
    <property type="term" value="F:interleukin-3 receptor binding"/>
    <property type="evidence" value="ECO:0007669"/>
    <property type="project" value="InterPro"/>
</dbReference>
<evidence type="ECO:0000256" key="3">
    <source>
        <dbReference type="ARBA" id="ARBA00019466"/>
    </source>
</evidence>
<dbReference type="AlphaFoldDB" id="A0A8B7R9J1"/>
<comment type="subcellular location">
    <subcellularLocation>
        <location evidence="1">Secreted</location>
    </subcellularLocation>
</comment>
<keyword evidence="7" id="KW-0339">Growth factor</keyword>
<evidence type="ECO:0000256" key="11">
    <source>
        <dbReference type="ARBA" id="ARBA00033034"/>
    </source>
</evidence>
<dbReference type="SUPFAM" id="SSF47266">
    <property type="entry name" value="4-helical cytokines"/>
    <property type="match status" value="1"/>
</dbReference>
<gene>
    <name evidence="14" type="primary">IL3</name>
</gene>
<feature type="chain" id="PRO_5034258818" description="Interleukin-3" evidence="12">
    <location>
        <begin position="24"/>
        <end position="137"/>
    </location>
</feature>
<dbReference type="PANTHER" id="PTHR48489">
    <property type="entry name" value="INTERLEUKIN-3"/>
    <property type="match status" value="1"/>
</dbReference>